<dbReference type="EC" id="2.7.1.172" evidence="2"/>
<dbReference type="SUPFAM" id="SSF56112">
    <property type="entry name" value="Protein kinase-like (PK-like)"/>
    <property type="match status" value="1"/>
</dbReference>
<organism evidence="3 4">
    <name type="scientific">Sphagnum troendelagicum</name>
    <dbReference type="NCBI Taxonomy" id="128251"/>
    <lineage>
        <taxon>Eukaryota</taxon>
        <taxon>Viridiplantae</taxon>
        <taxon>Streptophyta</taxon>
        <taxon>Embryophyta</taxon>
        <taxon>Bryophyta</taxon>
        <taxon>Sphagnophytina</taxon>
        <taxon>Sphagnopsida</taxon>
        <taxon>Sphagnales</taxon>
        <taxon>Sphagnaceae</taxon>
        <taxon>Sphagnum</taxon>
    </lineage>
</organism>
<dbReference type="Proteomes" id="UP001497512">
    <property type="component" value="Chromosome 13"/>
</dbReference>
<comment type="catalytic activity">
    <reaction evidence="1">
        <text>N(6)-D-ribulosyl-L-lysyl-[protein] + ATP = N(6)-(3-O-phospho-D-ribulosyl)-L-lysyl-[protein] + ADP + H(+)</text>
        <dbReference type="Rhea" id="RHEA:48432"/>
        <dbReference type="Rhea" id="RHEA-COMP:12103"/>
        <dbReference type="Rhea" id="RHEA-COMP:12104"/>
        <dbReference type="ChEBI" id="CHEBI:15378"/>
        <dbReference type="ChEBI" id="CHEBI:30616"/>
        <dbReference type="ChEBI" id="CHEBI:90418"/>
        <dbReference type="ChEBI" id="CHEBI:90420"/>
        <dbReference type="ChEBI" id="CHEBI:456216"/>
        <dbReference type="EC" id="2.7.1.172"/>
    </reaction>
    <physiologicalReaction direction="left-to-right" evidence="1">
        <dbReference type="Rhea" id="RHEA:48433"/>
    </physiologicalReaction>
</comment>
<dbReference type="PIRSF" id="PIRSF006221">
    <property type="entry name" value="Ketosamine-3-kinase"/>
    <property type="match status" value="1"/>
</dbReference>
<dbReference type="Gene3D" id="3.30.200.20">
    <property type="entry name" value="Phosphorylase Kinase, domain 1"/>
    <property type="match status" value="1"/>
</dbReference>
<dbReference type="Pfam" id="PF03881">
    <property type="entry name" value="Fructosamin_kin"/>
    <property type="match status" value="1"/>
</dbReference>
<reference evidence="3" key="1">
    <citation type="submission" date="2024-02" db="EMBL/GenBank/DDBJ databases">
        <authorList>
            <consortium name="ELIXIR-Norway"/>
            <consortium name="Elixir Norway"/>
        </authorList>
    </citation>
    <scope>NUCLEOTIDE SEQUENCE</scope>
</reference>
<sequence>MMAAATSSLHLSALLPFPPDLVRRRQRRPPRFSAPRFSHPPSQPLRIMADGDPIRKWILEEGGASRITRISSVGGGCINTANRYETDVGSFFVKTNRNIGPEMFEAEAAGLDAMFSTDTIRVPKPWKVGSIPRTRGSYIIMEYIELGSSRGSQAELGRQLGEMHKTGSTDQGFGFHMDNTIGSTPQHNPWTADWVTFFRDHRLGFQLKLIKEQYGDNDLYAKGQRLLEKLPLLLQGLDNVQPCLLHGDLWSGNVVADSHGSPVILDPACYYGHSEAEFGMSWCAGFDPTFYDAYFKVMPKQPGFEQRTELYKLYHYLNHYNLFGSGYRSSCTNIIDSYLAVAC</sequence>
<name>A0ABP0TPD1_9BRYO</name>
<comment type="subcellular location">
    <subcellularLocation>
        <location evidence="2">Plastid</location>
        <location evidence="2">Chloroplast</location>
    </subcellularLocation>
</comment>
<protein>
    <recommendedName>
        <fullName evidence="2">Protein-ribulosamine 3-kinase, chloroplastic</fullName>
        <ecNumber evidence="2">2.7.1.172</ecNumber>
    </recommendedName>
    <alternativeName>
        <fullName evidence="2">Fructosamine 3-kinase-related protein</fullName>
    </alternativeName>
</protein>
<evidence type="ECO:0000256" key="1">
    <source>
        <dbReference type="ARBA" id="ARBA00048655"/>
    </source>
</evidence>
<accession>A0ABP0TPD1</accession>
<comment type="similarity">
    <text evidence="2">Belongs to the fructosamine kinase family.</text>
</comment>
<dbReference type="PANTHER" id="PTHR12149">
    <property type="entry name" value="FRUCTOSAMINE 3 KINASE-RELATED PROTEIN"/>
    <property type="match status" value="1"/>
</dbReference>
<keyword evidence="2" id="KW-0418">Kinase</keyword>
<keyword evidence="4" id="KW-1185">Reference proteome</keyword>
<proteinExistence type="inferred from homology"/>
<evidence type="ECO:0000313" key="4">
    <source>
        <dbReference type="Proteomes" id="UP001497512"/>
    </source>
</evidence>
<keyword evidence="2" id="KW-0150">Chloroplast</keyword>
<evidence type="ECO:0000313" key="3">
    <source>
        <dbReference type="EMBL" id="CAK9201656.1"/>
    </source>
</evidence>
<evidence type="ECO:0000256" key="2">
    <source>
        <dbReference type="PIRNR" id="PIRNR006221"/>
    </source>
</evidence>
<dbReference type="Gene3D" id="3.90.1200.10">
    <property type="match status" value="1"/>
</dbReference>
<dbReference type="InterPro" id="IPR011009">
    <property type="entry name" value="Kinase-like_dom_sf"/>
</dbReference>
<keyword evidence="2" id="KW-0808">Transferase</keyword>
<keyword evidence="2" id="KW-0934">Plastid</keyword>
<dbReference type="InterPro" id="IPR016477">
    <property type="entry name" value="Fructo-/Ketosamine-3-kinase"/>
</dbReference>
<dbReference type="EMBL" id="OZ019905">
    <property type="protein sequence ID" value="CAK9201656.1"/>
    <property type="molecule type" value="Genomic_DNA"/>
</dbReference>
<dbReference type="PANTHER" id="PTHR12149:SF8">
    <property type="entry name" value="PROTEIN-RIBULOSAMINE 3-KINASE"/>
    <property type="match status" value="1"/>
</dbReference>
<gene>
    <name evidence="3" type="ORF">CSSPTR1EN2_LOCUS6016</name>
</gene>